<name>A0A232FCY0_9HYME</name>
<reference evidence="2 3" key="1">
    <citation type="journal article" date="2017" name="Curr. Biol.">
        <title>The Evolution of Venom by Co-option of Single-Copy Genes.</title>
        <authorList>
            <person name="Martinson E.O."/>
            <person name="Mrinalini"/>
            <person name="Kelkar Y.D."/>
            <person name="Chang C.H."/>
            <person name="Werren J.H."/>
        </authorList>
    </citation>
    <scope>NUCLEOTIDE SEQUENCE [LARGE SCALE GENOMIC DNA]</scope>
    <source>
        <strain evidence="2 3">Alberta</strain>
        <tissue evidence="2">Whole body</tissue>
    </source>
</reference>
<gene>
    <name evidence="2" type="ORF">TSAR_001943</name>
</gene>
<protein>
    <recommendedName>
        <fullName evidence="4">Pacifastin domain-containing protein</fullName>
    </recommendedName>
</protein>
<proteinExistence type="predicted"/>
<keyword evidence="1" id="KW-0472">Membrane</keyword>
<evidence type="ECO:0000313" key="2">
    <source>
        <dbReference type="EMBL" id="OXU28661.1"/>
    </source>
</evidence>
<accession>A0A232FCY0</accession>
<evidence type="ECO:0000313" key="3">
    <source>
        <dbReference type="Proteomes" id="UP000215335"/>
    </source>
</evidence>
<organism evidence="2 3">
    <name type="scientific">Trichomalopsis sarcophagae</name>
    <dbReference type="NCBI Taxonomy" id="543379"/>
    <lineage>
        <taxon>Eukaryota</taxon>
        <taxon>Metazoa</taxon>
        <taxon>Ecdysozoa</taxon>
        <taxon>Arthropoda</taxon>
        <taxon>Hexapoda</taxon>
        <taxon>Insecta</taxon>
        <taxon>Pterygota</taxon>
        <taxon>Neoptera</taxon>
        <taxon>Endopterygota</taxon>
        <taxon>Hymenoptera</taxon>
        <taxon>Apocrita</taxon>
        <taxon>Proctotrupomorpha</taxon>
        <taxon>Chalcidoidea</taxon>
        <taxon>Pteromalidae</taxon>
        <taxon>Pteromalinae</taxon>
        <taxon>Trichomalopsis</taxon>
    </lineage>
</organism>
<feature type="transmembrane region" description="Helical" evidence="1">
    <location>
        <begin position="6"/>
        <end position="26"/>
    </location>
</feature>
<dbReference type="AlphaFoldDB" id="A0A232FCY0"/>
<evidence type="ECO:0000256" key="1">
    <source>
        <dbReference type="SAM" id="Phobius"/>
    </source>
</evidence>
<keyword evidence="3" id="KW-1185">Reference proteome</keyword>
<dbReference type="Proteomes" id="UP000215335">
    <property type="component" value="Unassembled WGS sequence"/>
</dbReference>
<evidence type="ECO:0008006" key="4">
    <source>
        <dbReference type="Google" id="ProtNLM"/>
    </source>
</evidence>
<dbReference type="EMBL" id="NNAY01000398">
    <property type="protein sequence ID" value="OXU28661.1"/>
    <property type="molecule type" value="Genomic_DNA"/>
</dbReference>
<keyword evidence="1" id="KW-1133">Transmembrane helix</keyword>
<keyword evidence="1" id="KW-0812">Transmembrane</keyword>
<comment type="caution">
    <text evidence="2">The sequence shown here is derived from an EMBL/GenBank/DDBJ whole genome shotgun (WGS) entry which is preliminary data.</text>
</comment>
<sequence>MSLKLSYWFLCVVYIFCIYIVTAYEYSDFVGKQCIMERTYNDGCNECFCAHNEKYDNDTWIPAIACTQMECYDEEGKVYVSVDPPEDFWQK</sequence>